<comment type="subcellular location">
    <subcellularLocation>
        <location evidence="1">Endomembrane system</location>
        <topology evidence="1">Multi-pass membrane protein</topology>
    </subcellularLocation>
</comment>
<feature type="transmembrane region" description="Helical" evidence="5">
    <location>
        <begin position="239"/>
        <end position="259"/>
    </location>
</feature>
<dbReference type="AlphaFoldDB" id="A0A811TEU4"/>
<keyword evidence="2 5" id="KW-0812">Transmembrane</keyword>
<name>A0A811TEU4_9EURY</name>
<dbReference type="Proteomes" id="UP000612009">
    <property type="component" value="Unassembled WGS sequence"/>
</dbReference>
<sequence length="290" mass="31530">MAKSEPGLVVPVIIMGLLMLVVELVALFLGAPLDAAGIHAFEDPDSPANSLYYIGFILLFTLFILLIIKWDKKWMIQLIIFGAIISTIYYVLCPLFVKLFPLNTSIVLSVSIAVILALVLYVFPEWYIIDFVGLIIGAGAAAIFGISLSIIPVLVLLILLSVYDAIAVYQTKHMVALAEGVMDLRLPILFIVPKHRGYSFREETFDKEERDAFFMGLGDAVIPSVLVVSAYFFTGSLTVAVFAIIGSLIGFAVLMRFVLKGNPQAGLPFLNTGVIIGYVIGALVVGIPVI</sequence>
<dbReference type="NCBIfam" id="NF041679">
    <property type="entry name" value="IMP_arch_presen"/>
    <property type="match status" value="1"/>
</dbReference>
<evidence type="ECO:0000256" key="1">
    <source>
        <dbReference type="ARBA" id="ARBA00004127"/>
    </source>
</evidence>
<evidence type="ECO:0000256" key="2">
    <source>
        <dbReference type="ARBA" id="ARBA00022692"/>
    </source>
</evidence>
<accession>A0A811TEU4</accession>
<dbReference type="GO" id="GO:0006508">
    <property type="term" value="P:proteolysis"/>
    <property type="evidence" value="ECO:0007669"/>
    <property type="project" value="UniProtKB-KW"/>
</dbReference>
<dbReference type="SMART" id="SM00730">
    <property type="entry name" value="PSN"/>
    <property type="match status" value="1"/>
</dbReference>
<dbReference type="Pfam" id="PF06550">
    <property type="entry name" value="SPP"/>
    <property type="match status" value="1"/>
</dbReference>
<evidence type="ECO:0000256" key="4">
    <source>
        <dbReference type="ARBA" id="ARBA00023136"/>
    </source>
</evidence>
<dbReference type="Gene3D" id="1.10.472.100">
    <property type="entry name" value="Presenilin"/>
    <property type="match status" value="1"/>
</dbReference>
<keyword evidence="6" id="KW-0645">Protease</keyword>
<protein>
    <submittedName>
        <fullName evidence="6">Signal-peptide peptidase, presenilin aspartyl protease</fullName>
    </submittedName>
</protein>
<keyword evidence="3 5" id="KW-1133">Transmembrane helix</keyword>
<feature type="transmembrane region" description="Helical" evidence="5">
    <location>
        <begin position="135"/>
        <end position="162"/>
    </location>
</feature>
<dbReference type="InterPro" id="IPR010545">
    <property type="entry name" value="SPP"/>
</dbReference>
<feature type="transmembrane region" description="Helical" evidence="5">
    <location>
        <begin position="51"/>
        <end position="68"/>
    </location>
</feature>
<organism evidence="6 7">
    <name type="scientific">Candidatus Argoarchaeum ethanivorans</name>
    <dbReference type="NCBI Taxonomy" id="2608793"/>
    <lineage>
        <taxon>Archaea</taxon>
        <taxon>Methanobacteriati</taxon>
        <taxon>Methanobacteriota</taxon>
        <taxon>Stenosarchaea group</taxon>
        <taxon>Methanomicrobia</taxon>
        <taxon>Methanosarcinales</taxon>
        <taxon>Methanosarcinales incertae sedis</taxon>
        <taxon>GOM Arc I cluster</taxon>
        <taxon>Candidatus Argoarchaeum</taxon>
    </lineage>
</organism>
<feature type="transmembrane region" description="Helical" evidence="5">
    <location>
        <begin position="103"/>
        <end position="123"/>
    </location>
</feature>
<feature type="transmembrane region" description="Helical" evidence="5">
    <location>
        <begin position="7"/>
        <end position="31"/>
    </location>
</feature>
<feature type="transmembrane region" description="Helical" evidence="5">
    <location>
        <begin position="75"/>
        <end position="97"/>
    </location>
</feature>
<dbReference type="EMBL" id="CAJHIR010000040">
    <property type="protein sequence ID" value="CAD6494223.1"/>
    <property type="molecule type" value="Genomic_DNA"/>
</dbReference>
<keyword evidence="6" id="KW-0378">Hydrolase</keyword>
<dbReference type="GO" id="GO:0016020">
    <property type="term" value="C:membrane"/>
    <property type="evidence" value="ECO:0007669"/>
    <property type="project" value="InterPro"/>
</dbReference>
<feature type="transmembrane region" description="Helical" evidence="5">
    <location>
        <begin position="266"/>
        <end position="289"/>
    </location>
</feature>
<keyword evidence="4 5" id="KW-0472">Membrane</keyword>
<dbReference type="GO" id="GO:0042500">
    <property type="term" value="F:aspartic endopeptidase activity, intramembrane cleaving"/>
    <property type="evidence" value="ECO:0007669"/>
    <property type="project" value="InterPro"/>
</dbReference>
<evidence type="ECO:0000313" key="7">
    <source>
        <dbReference type="Proteomes" id="UP000612009"/>
    </source>
</evidence>
<evidence type="ECO:0000256" key="3">
    <source>
        <dbReference type="ARBA" id="ARBA00022989"/>
    </source>
</evidence>
<feature type="transmembrane region" description="Helical" evidence="5">
    <location>
        <begin position="174"/>
        <end position="192"/>
    </location>
</feature>
<feature type="transmembrane region" description="Helical" evidence="5">
    <location>
        <begin position="212"/>
        <end position="233"/>
    </location>
</feature>
<dbReference type="InterPro" id="IPR042524">
    <property type="entry name" value="Presenilin_C"/>
</dbReference>
<evidence type="ECO:0000313" key="6">
    <source>
        <dbReference type="EMBL" id="CAD6494223.1"/>
    </source>
</evidence>
<dbReference type="InterPro" id="IPR006639">
    <property type="entry name" value="Preselin/SPP"/>
</dbReference>
<gene>
    <name evidence="6" type="ORF">LAKADJCE_00673</name>
</gene>
<proteinExistence type="predicted"/>
<dbReference type="GO" id="GO:0012505">
    <property type="term" value="C:endomembrane system"/>
    <property type="evidence" value="ECO:0007669"/>
    <property type="project" value="UniProtKB-SubCell"/>
</dbReference>
<evidence type="ECO:0000256" key="5">
    <source>
        <dbReference type="SAM" id="Phobius"/>
    </source>
</evidence>
<reference evidence="6" key="1">
    <citation type="submission" date="2020-10" db="EMBL/GenBank/DDBJ databases">
        <authorList>
            <person name="Hahn C.J."/>
            <person name="Laso-Perez R."/>
            <person name="Vulcano F."/>
            <person name="Vaziourakis K.-M."/>
            <person name="Stokke R."/>
            <person name="Steen I.H."/>
            <person name="Teske A."/>
            <person name="Boetius A."/>
            <person name="Liebeke M."/>
            <person name="Amann R."/>
            <person name="Knittel K."/>
        </authorList>
    </citation>
    <scope>NUCLEOTIDE SEQUENCE</scope>
    <source>
        <strain evidence="6">Gfbio:e3339647-f889-4370-9287-4fb5cb688e4c:AG392J18_GoMArc1</strain>
    </source>
</reference>
<comment type="caution">
    <text evidence="6">The sequence shown here is derived from an EMBL/GenBank/DDBJ whole genome shotgun (WGS) entry which is preliminary data.</text>
</comment>